<dbReference type="Pfam" id="PF02297">
    <property type="entry name" value="COX6B"/>
    <property type="match status" value="1"/>
</dbReference>
<evidence type="ECO:0000256" key="3">
    <source>
        <dbReference type="ARBA" id="ARBA00023128"/>
    </source>
</evidence>
<keyword evidence="3" id="KW-0496">Mitochondrion</keyword>
<dbReference type="Gene3D" id="1.10.10.140">
    <property type="entry name" value="Cytochrome c oxidase, subunit VIb"/>
    <property type="match status" value="1"/>
</dbReference>
<comment type="similarity">
    <text evidence="2">Belongs to the cytochrome c oxidase subunit 6B family.</text>
</comment>
<dbReference type="PANTHER" id="PTHR47677:SF1">
    <property type="entry name" value="CYTOCHROME C OXIDASE ASSEMBLY FACTOR 6"/>
    <property type="match status" value="1"/>
</dbReference>
<sequence>MPESSKREERQKCWESRDLYFGCLNSLSIVAPGEEGSQCSAQKKVYEKNCAESWVRYFNTRRVLGEQQKEVLAAVEKQRLEAEGKGFR</sequence>
<accession>A0A9P6AQV0</accession>
<dbReference type="Proteomes" id="UP000886523">
    <property type="component" value="Unassembled WGS sequence"/>
</dbReference>
<reference evidence="5" key="1">
    <citation type="journal article" date="2020" name="Nat. Commun.">
        <title>Large-scale genome sequencing of mycorrhizal fungi provides insights into the early evolution of symbiotic traits.</title>
        <authorList>
            <person name="Miyauchi S."/>
            <person name="Kiss E."/>
            <person name="Kuo A."/>
            <person name="Drula E."/>
            <person name="Kohler A."/>
            <person name="Sanchez-Garcia M."/>
            <person name="Morin E."/>
            <person name="Andreopoulos B."/>
            <person name="Barry K.W."/>
            <person name="Bonito G."/>
            <person name="Buee M."/>
            <person name="Carver A."/>
            <person name="Chen C."/>
            <person name="Cichocki N."/>
            <person name="Clum A."/>
            <person name="Culley D."/>
            <person name="Crous P.W."/>
            <person name="Fauchery L."/>
            <person name="Girlanda M."/>
            <person name="Hayes R.D."/>
            <person name="Keri Z."/>
            <person name="LaButti K."/>
            <person name="Lipzen A."/>
            <person name="Lombard V."/>
            <person name="Magnuson J."/>
            <person name="Maillard F."/>
            <person name="Murat C."/>
            <person name="Nolan M."/>
            <person name="Ohm R.A."/>
            <person name="Pangilinan J."/>
            <person name="Pereira M.F."/>
            <person name="Perotto S."/>
            <person name="Peter M."/>
            <person name="Pfister S."/>
            <person name="Riley R."/>
            <person name="Sitrit Y."/>
            <person name="Stielow J.B."/>
            <person name="Szollosi G."/>
            <person name="Zifcakova L."/>
            <person name="Stursova M."/>
            <person name="Spatafora J.W."/>
            <person name="Tedersoo L."/>
            <person name="Vaario L.M."/>
            <person name="Yamada A."/>
            <person name="Yan M."/>
            <person name="Wang P."/>
            <person name="Xu J."/>
            <person name="Bruns T."/>
            <person name="Baldrian P."/>
            <person name="Vilgalys R."/>
            <person name="Dunand C."/>
            <person name="Henrissat B."/>
            <person name="Grigoriev I.V."/>
            <person name="Hibbett D."/>
            <person name="Nagy L.G."/>
            <person name="Martin F.M."/>
        </authorList>
    </citation>
    <scope>NUCLEOTIDE SEQUENCE</scope>
    <source>
        <strain evidence="5">UP504</strain>
    </source>
</reference>
<dbReference type="InterPro" id="IPR048280">
    <property type="entry name" value="COX6B-like"/>
</dbReference>
<keyword evidence="4" id="KW-1015">Disulfide bond</keyword>
<evidence type="ECO:0000256" key="4">
    <source>
        <dbReference type="ARBA" id="ARBA00023157"/>
    </source>
</evidence>
<proteinExistence type="inferred from homology"/>
<evidence type="ECO:0000256" key="2">
    <source>
        <dbReference type="ARBA" id="ARBA00006425"/>
    </source>
</evidence>
<dbReference type="AlphaFoldDB" id="A0A9P6AQV0"/>
<evidence type="ECO:0000313" key="5">
    <source>
        <dbReference type="EMBL" id="KAF9510221.1"/>
    </source>
</evidence>
<evidence type="ECO:0000313" key="6">
    <source>
        <dbReference type="Proteomes" id="UP000886523"/>
    </source>
</evidence>
<keyword evidence="6" id="KW-1185">Reference proteome</keyword>
<comment type="subcellular location">
    <subcellularLocation>
        <location evidence="1">Mitochondrion</location>
    </subcellularLocation>
</comment>
<dbReference type="SUPFAM" id="SSF47694">
    <property type="entry name" value="Cytochrome c oxidase subunit h"/>
    <property type="match status" value="1"/>
</dbReference>
<evidence type="ECO:0000256" key="1">
    <source>
        <dbReference type="ARBA" id="ARBA00004173"/>
    </source>
</evidence>
<organism evidence="5 6">
    <name type="scientific">Hydnum rufescens UP504</name>
    <dbReference type="NCBI Taxonomy" id="1448309"/>
    <lineage>
        <taxon>Eukaryota</taxon>
        <taxon>Fungi</taxon>
        <taxon>Dikarya</taxon>
        <taxon>Basidiomycota</taxon>
        <taxon>Agaricomycotina</taxon>
        <taxon>Agaricomycetes</taxon>
        <taxon>Cantharellales</taxon>
        <taxon>Hydnaceae</taxon>
        <taxon>Hydnum</taxon>
    </lineage>
</organism>
<dbReference type="EMBL" id="MU129020">
    <property type="protein sequence ID" value="KAF9510221.1"/>
    <property type="molecule type" value="Genomic_DNA"/>
</dbReference>
<gene>
    <name evidence="5" type="ORF">BS47DRAFT_1319792</name>
</gene>
<dbReference type="OrthoDB" id="5545577at2759"/>
<dbReference type="PANTHER" id="PTHR47677">
    <property type="entry name" value="CYTOCHROME C OXIDASE ASSEMBLY FACTOR 6"/>
    <property type="match status" value="1"/>
</dbReference>
<dbReference type="InterPro" id="IPR048281">
    <property type="entry name" value="COA6_fun"/>
</dbReference>
<protein>
    <submittedName>
        <fullName evidence="5">Uncharacterized protein</fullName>
    </submittedName>
</protein>
<dbReference type="InterPro" id="IPR036549">
    <property type="entry name" value="CX6/COA6-like_sf"/>
</dbReference>
<dbReference type="GO" id="GO:0005739">
    <property type="term" value="C:mitochondrion"/>
    <property type="evidence" value="ECO:0007669"/>
    <property type="project" value="UniProtKB-SubCell"/>
</dbReference>
<comment type="caution">
    <text evidence="5">The sequence shown here is derived from an EMBL/GenBank/DDBJ whole genome shotgun (WGS) entry which is preliminary data.</text>
</comment>
<name>A0A9P6AQV0_9AGAM</name>